<comment type="caution">
    <text evidence="1">The sequence shown here is derived from an EMBL/GenBank/DDBJ whole genome shotgun (WGS) entry which is preliminary data.</text>
</comment>
<dbReference type="Proteomes" id="UP001623592">
    <property type="component" value="Unassembled WGS sequence"/>
</dbReference>
<protein>
    <submittedName>
        <fullName evidence="1">Uncharacterized protein</fullName>
    </submittedName>
</protein>
<sequence>MAIIVPSIIHRGNPVGILYRNPSLGHSACNQSDRCLYSNNQGACYCVHNGVFYAALYRRNGVYHYYSSINPAHGTLVQVILRHWRFRTGTTTPCLENLAIGMIAEVRRTQPIPSPSNLGCVMHPASGSLIARTGTPVGVYFNEGAGRDIKNGVFLYWTSGINRYCRLYSNDKPVSVRYAHWIIVASGNGVAMRLTGRTRTGIIRVLRVSTSQTIPTPCS</sequence>
<reference evidence="1 2" key="1">
    <citation type="submission" date="2024-11" db="EMBL/GenBank/DDBJ databases">
        <authorList>
            <person name="Heng Y.C."/>
            <person name="Lim A.C.H."/>
            <person name="Lee J.K.Y."/>
            <person name="Kittelmann S."/>
        </authorList>
    </citation>
    <scope>NUCLEOTIDE SEQUENCE [LARGE SCALE GENOMIC DNA]</scope>
    <source>
        <strain evidence="1 2">WILCCON 0114</strain>
    </source>
</reference>
<organism evidence="1 2">
    <name type="scientific">Clostridium neuense</name>
    <dbReference type="NCBI Taxonomy" id="1728934"/>
    <lineage>
        <taxon>Bacteria</taxon>
        <taxon>Bacillati</taxon>
        <taxon>Bacillota</taxon>
        <taxon>Clostridia</taxon>
        <taxon>Eubacteriales</taxon>
        <taxon>Clostridiaceae</taxon>
        <taxon>Clostridium</taxon>
    </lineage>
</organism>
<keyword evidence="2" id="KW-1185">Reference proteome</keyword>
<evidence type="ECO:0000313" key="1">
    <source>
        <dbReference type="EMBL" id="MFL0251057.1"/>
    </source>
</evidence>
<accession>A0ABW8TFN5</accession>
<proteinExistence type="predicted"/>
<gene>
    <name evidence="1" type="ORF">ACJDT4_11540</name>
</gene>
<evidence type="ECO:0000313" key="2">
    <source>
        <dbReference type="Proteomes" id="UP001623592"/>
    </source>
</evidence>
<dbReference type="EMBL" id="JBJIAA010000008">
    <property type="protein sequence ID" value="MFL0251057.1"/>
    <property type="molecule type" value="Genomic_DNA"/>
</dbReference>
<dbReference type="RefSeq" id="WP_406787713.1">
    <property type="nucleotide sequence ID" value="NZ_JBJIAA010000008.1"/>
</dbReference>
<name>A0ABW8TFN5_9CLOT</name>